<feature type="domain" description="HPt" evidence="2">
    <location>
        <begin position="14"/>
        <end position="112"/>
    </location>
</feature>
<dbReference type="InterPro" id="IPR008207">
    <property type="entry name" value="Sig_transdc_His_kin_Hpt_dom"/>
</dbReference>
<keyword evidence="1" id="KW-0597">Phosphoprotein</keyword>
<feature type="modified residue" description="Phosphohistidine" evidence="1">
    <location>
        <position position="53"/>
    </location>
</feature>
<dbReference type="AlphaFoldDB" id="A0A2A2G9P0"/>
<dbReference type="GO" id="GO:0000160">
    <property type="term" value="P:phosphorelay signal transduction system"/>
    <property type="evidence" value="ECO:0007669"/>
    <property type="project" value="InterPro"/>
</dbReference>
<dbReference type="Gene3D" id="1.20.120.160">
    <property type="entry name" value="HPT domain"/>
    <property type="match status" value="1"/>
</dbReference>
<name>A0A2A2G9P0_9BACT</name>
<comment type="caution">
    <text evidence="3">The sequence shown here is derived from an EMBL/GenBank/DDBJ whole genome shotgun (WGS) entry which is preliminary data.</text>
</comment>
<sequence length="114" mass="13041">MTDLSYLREIAMGDDSIVIEATEAFLENTPATIENIQKYYKDGEWQKLYKQAHKIKPNLKYMGMERAHELILDIEEQANTGKISDDLGDKISEFCSLNKQALKELSDKIEALKA</sequence>
<organism evidence="3 4">
    <name type="scientific">Fodinibius salipaludis</name>
    <dbReference type="NCBI Taxonomy" id="2032627"/>
    <lineage>
        <taxon>Bacteria</taxon>
        <taxon>Pseudomonadati</taxon>
        <taxon>Balneolota</taxon>
        <taxon>Balneolia</taxon>
        <taxon>Balneolales</taxon>
        <taxon>Balneolaceae</taxon>
        <taxon>Fodinibius</taxon>
    </lineage>
</organism>
<dbReference type="GO" id="GO:0004672">
    <property type="term" value="F:protein kinase activity"/>
    <property type="evidence" value="ECO:0007669"/>
    <property type="project" value="UniProtKB-ARBA"/>
</dbReference>
<dbReference type="InterPro" id="IPR036641">
    <property type="entry name" value="HPT_dom_sf"/>
</dbReference>
<dbReference type="PROSITE" id="PS50894">
    <property type="entry name" value="HPT"/>
    <property type="match status" value="1"/>
</dbReference>
<protein>
    <recommendedName>
        <fullName evidence="2">HPt domain-containing protein</fullName>
    </recommendedName>
</protein>
<dbReference type="SUPFAM" id="SSF47226">
    <property type="entry name" value="Histidine-containing phosphotransfer domain, HPT domain"/>
    <property type="match status" value="1"/>
</dbReference>
<dbReference type="Pfam" id="PF01627">
    <property type="entry name" value="Hpt"/>
    <property type="match status" value="1"/>
</dbReference>
<evidence type="ECO:0000256" key="1">
    <source>
        <dbReference type="PROSITE-ProRule" id="PRU00110"/>
    </source>
</evidence>
<dbReference type="Proteomes" id="UP000218831">
    <property type="component" value="Unassembled WGS sequence"/>
</dbReference>
<proteinExistence type="predicted"/>
<keyword evidence="4" id="KW-1185">Reference proteome</keyword>
<reference evidence="3 4" key="1">
    <citation type="submission" date="2017-08" db="EMBL/GenBank/DDBJ databases">
        <title>Aliifodinibius alkalisoli sp. nov., isolated from saline alkaline soil.</title>
        <authorList>
            <person name="Liu D."/>
            <person name="Zhang G."/>
        </authorList>
    </citation>
    <scope>NUCLEOTIDE SEQUENCE [LARGE SCALE GENOMIC DNA]</scope>
    <source>
        <strain evidence="3 4">WN023</strain>
    </source>
</reference>
<accession>A0A2A2G9P0</accession>
<evidence type="ECO:0000313" key="4">
    <source>
        <dbReference type="Proteomes" id="UP000218831"/>
    </source>
</evidence>
<dbReference type="EMBL" id="NSKE01000004">
    <property type="protein sequence ID" value="PAU94466.1"/>
    <property type="molecule type" value="Genomic_DNA"/>
</dbReference>
<evidence type="ECO:0000259" key="2">
    <source>
        <dbReference type="PROSITE" id="PS50894"/>
    </source>
</evidence>
<gene>
    <name evidence="3" type="ORF">CK503_06615</name>
</gene>
<evidence type="ECO:0000313" key="3">
    <source>
        <dbReference type="EMBL" id="PAU94466.1"/>
    </source>
</evidence>